<feature type="domain" description="UvrD-like helicase ATP-binding" evidence="13">
    <location>
        <begin position="2"/>
        <end position="266"/>
    </location>
</feature>
<dbReference type="InterPro" id="IPR000212">
    <property type="entry name" value="DNA_helicase_UvrD/REP"/>
</dbReference>
<dbReference type="InterPro" id="IPR013986">
    <property type="entry name" value="DExx_box_DNA_helicase_dom_sf"/>
</dbReference>
<dbReference type="Pfam" id="PF13361">
    <property type="entry name" value="UvrD_C"/>
    <property type="match status" value="2"/>
</dbReference>
<dbReference type="GO" id="GO:0016787">
    <property type="term" value="F:hydrolase activity"/>
    <property type="evidence" value="ECO:0007669"/>
    <property type="project" value="UniProtKB-UniRule"/>
</dbReference>
<dbReference type="Gene3D" id="1.10.10.160">
    <property type="match status" value="1"/>
</dbReference>
<evidence type="ECO:0000313" key="16">
    <source>
        <dbReference type="Proteomes" id="UP000596827"/>
    </source>
</evidence>
<evidence type="ECO:0000256" key="2">
    <source>
        <dbReference type="ARBA" id="ARBA00022741"/>
    </source>
</evidence>
<dbReference type="Gene3D" id="3.40.50.300">
    <property type="entry name" value="P-loop containing nucleotide triphosphate hydrolases"/>
    <property type="match status" value="2"/>
</dbReference>
<dbReference type="EMBL" id="JACORU010000011">
    <property type="protein sequence ID" value="MBC5767597.1"/>
    <property type="molecule type" value="Genomic_DNA"/>
</dbReference>
<keyword evidence="6" id="KW-0238">DNA-binding</keyword>
<comment type="catalytic activity">
    <reaction evidence="11">
        <text>ATP + H2O = ADP + phosphate + H(+)</text>
        <dbReference type="Rhea" id="RHEA:13065"/>
        <dbReference type="ChEBI" id="CHEBI:15377"/>
        <dbReference type="ChEBI" id="CHEBI:15378"/>
        <dbReference type="ChEBI" id="CHEBI:30616"/>
        <dbReference type="ChEBI" id="CHEBI:43474"/>
        <dbReference type="ChEBI" id="CHEBI:456216"/>
        <dbReference type="EC" id="5.6.2.4"/>
    </reaction>
</comment>
<gene>
    <name evidence="15" type="ORF">H8R02_24240</name>
</gene>
<dbReference type="RefSeq" id="WP_187084080.1">
    <property type="nucleotide sequence ID" value="NZ_JACORU010000011.1"/>
</dbReference>
<evidence type="ECO:0000256" key="3">
    <source>
        <dbReference type="ARBA" id="ARBA00022801"/>
    </source>
</evidence>
<dbReference type="Proteomes" id="UP000596827">
    <property type="component" value="Unassembled WGS sequence"/>
</dbReference>
<evidence type="ECO:0000256" key="9">
    <source>
        <dbReference type="ARBA" id="ARBA00034808"/>
    </source>
</evidence>
<keyword evidence="2 12" id="KW-0547">Nucleotide-binding</keyword>
<evidence type="ECO:0000256" key="6">
    <source>
        <dbReference type="ARBA" id="ARBA00023125"/>
    </source>
</evidence>
<keyword evidence="4 12" id="KW-0347">Helicase</keyword>
<dbReference type="CDD" id="cd17932">
    <property type="entry name" value="DEXQc_UvrD"/>
    <property type="match status" value="1"/>
</dbReference>
<evidence type="ECO:0000256" key="1">
    <source>
        <dbReference type="ARBA" id="ARBA00009922"/>
    </source>
</evidence>
<dbReference type="SUPFAM" id="SSF52540">
    <property type="entry name" value="P-loop containing nucleoside triphosphate hydrolases"/>
    <property type="match status" value="1"/>
</dbReference>
<organism evidence="15 16">
    <name type="scientific">Ramlibacter albus</name>
    <dbReference type="NCBI Taxonomy" id="2079448"/>
    <lineage>
        <taxon>Bacteria</taxon>
        <taxon>Pseudomonadati</taxon>
        <taxon>Pseudomonadota</taxon>
        <taxon>Betaproteobacteria</taxon>
        <taxon>Burkholderiales</taxon>
        <taxon>Comamonadaceae</taxon>
        <taxon>Ramlibacter</taxon>
    </lineage>
</organism>
<protein>
    <recommendedName>
        <fullName evidence="9">DNA 3'-5' helicase</fullName>
        <ecNumber evidence="9">5.6.2.4</ecNumber>
    </recommendedName>
    <alternativeName>
        <fullName evidence="10">DNA 3'-5' helicase II</fullName>
    </alternativeName>
</protein>
<proteinExistence type="inferred from homology"/>
<reference evidence="15" key="1">
    <citation type="submission" date="2020-08" db="EMBL/GenBank/DDBJ databases">
        <title>Ramlibacter sp. GTP1 16S ribosomal RNA gene genome sequencing and assembly.</title>
        <authorList>
            <person name="Kang M."/>
        </authorList>
    </citation>
    <scope>NUCLEOTIDE SEQUENCE</scope>
    <source>
        <strain evidence="15">GTP1</strain>
    </source>
</reference>
<evidence type="ECO:0000259" key="13">
    <source>
        <dbReference type="PROSITE" id="PS51198"/>
    </source>
</evidence>
<dbReference type="EC" id="5.6.2.4" evidence="9"/>
<dbReference type="GO" id="GO:0003677">
    <property type="term" value="F:DNA binding"/>
    <property type="evidence" value="ECO:0007669"/>
    <property type="project" value="UniProtKB-KW"/>
</dbReference>
<dbReference type="GO" id="GO:0005524">
    <property type="term" value="F:ATP binding"/>
    <property type="evidence" value="ECO:0007669"/>
    <property type="project" value="UniProtKB-UniRule"/>
</dbReference>
<keyword evidence="7" id="KW-0413">Isomerase</keyword>
<dbReference type="PANTHER" id="PTHR11070">
    <property type="entry name" value="UVRD / RECB / PCRA DNA HELICASE FAMILY MEMBER"/>
    <property type="match status" value="1"/>
</dbReference>
<feature type="domain" description="UvrD-like helicase C-terminal" evidence="14">
    <location>
        <begin position="267"/>
        <end position="516"/>
    </location>
</feature>
<keyword evidence="3 12" id="KW-0378">Hydrolase</keyword>
<evidence type="ECO:0000259" key="14">
    <source>
        <dbReference type="PROSITE" id="PS51217"/>
    </source>
</evidence>
<accession>A0A923MEL8</accession>
<evidence type="ECO:0000256" key="7">
    <source>
        <dbReference type="ARBA" id="ARBA00023235"/>
    </source>
</evidence>
<feature type="binding site" evidence="12">
    <location>
        <begin position="23"/>
        <end position="30"/>
    </location>
    <ligand>
        <name>ATP</name>
        <dbReference type="ChEBI" id="CHEBI:30616"/>
    </ligand>
</feature>
<dbReference type="PROSITE" id="PS51217">
    <property type="entry name" value="UVRD_HELICASE_CTER"/>
    <property type="match status" value="1"/>
</dbReference>
<comment type="caution">
    <text evidence="15">The sequence shown here is derived from an EMBL/GenBank/DDBJ whole genome shotgun (WGS) entry which is preliminary data.</text>
</comment>
<comment type="catalytic activity">
    <reaction evidence="8">
        <text>Couples ATP hydrolysis with the unwinding of duplex DNA by translocating in the 3'-5' direction.</text>
        <dbReference type="EC" id="5.6.2.4"/>
    </reaction>
</comment>
<dbReference type="InterPro" id="IPR014017">
    <property type="entry name" value="DNA_helicase_UvrD-like_C"/>
</dbReference>
<keyword evidence="5 12" id="KW-0067">ATP-binding</keyword>
<keyword evidence="16" id="KW-1185">Reference proteome</keyword>
<dbReference type="Pfam" id="PF00580">
    <property type="entry name" value="UvrD-helicase"/>
    <property type="match status" value="1"/>
</dbReference>
<evidence type="ECO:0000313" key="15">
    <source>
        <dbReference type="EMBL" id="MBC5767597.1"/>
    </source>
</evidence>
<evidence type="ECO:0000256" key="11">
    <source>
        <dbReference type="ARBA" id="ARBA00048988"/>
    </source>
</evidence>
<evidence type="ECO:0000256" key="5">
    <source>
        <dbReference type="ARBA" id="ARBA00022840"/>
    </source>
</evidence>
<evidence type="ECO:0000256" key="4">
    <source>
        <dbReference type="ARBA" id="ARBA00022806"/>
    </source>
</evidence>
<comment type="similarity">
    <text evidence="1">Belongs to the helicase family. UvrD subfamily.</text>
</comment>
<name>A0A923MEL8_9BURK</name>
<dbReference type="GO" id="GO:0000725">
    <property type="term" value="P:recombinational repair"/>
    <property type="evidence" value="ECO:0007669"/>
    <property type="project" value="TreeGrafter"/>
</dbReference>
<dbReference type="PANTHER" id="PTHR11070:SF2">
    <property type="entry name" value="ATP-DEPENDENT DNA HELICASE SRS2"/>
    <property type="match status" value="1"/>
</dbReference>
<dbReference type="InterPro" id="IPR027417">
    <property type="entry name" value="P-loop_NTPase"/>
</dbReference>
<dbReference type="PROSITE" id="PS51198">
    <property type="entry name" value="UVRD_HELICASE_ATP_BIND"/>
    <property type="match status" value="1"/>
</dbReference>
<dbReference type="InterPro" id="IPR014016">
    <property type="entry name" value="UvrD-like_ATP-bd"/>
</dbReference>
<dbReference type="GO" id="GO:0043138">
    <property type="term" value="F:3'-5' DNA helicase activity"/>
    <property type="evidence" value="ECO:0007669"/>
    <property type="project" value="UniProtKB-EC"/>
</dbReference>
<evidence type="ECO:0000256" key="10">
    <source>
        <dbReference type="ARBA" id="ARBA00034923"/>
    </source>
</evidence>
<dbReference type="AlphaFoldDB" id="A0A923MEL8"/>
<sequence length="597" mass="66252">MASKLTATQQEAVAFDGHLLIVAGPGSGKTATSVKKATRILRDRTRSLVMVTFTKEAAEEMRKRLAKSLSSAELRMPGEDRLIVATFHSLAIRHLSRGGPRVKVLSPSTQDVLFRDATFSAGVTKKEWPEVQHDFERFMYSVDQDNVDLQHEKSMAVIERYRELLSATGQTDLYSVMRDCAMKADSGALAPLPFTDMLVDEGQDTDDLQRLWIFAHARAGCRVTIVGDDDQSIYEWRNALGYEGMRSFLDTFRAHRIELGDNFRCKAEILGPAATMIANNRRRLGKHLVARRGRGGVLAAFNCSGPEDQNATLANLIASCPQQHGDAAVLARVNRSLDQLEMVLRVRGIPYRRIGQSIWQQAVIAGYLAFLQMLVDGVPTGLLPVLQMRNVADSVRRDLLFALGGNAGPFLDGQVPNLDADATDIKFLQKLSEHCAYWRRQLSDARNGSVREVILDVGEQYASWTKSDHSKKLVTLCSSILADLRDTLSERLRLVQRKDRESAATLTLMTMHGAKGLEFRTVHIIDANDEDDGSGINPEAERRLYYVALTRARDCCVAWTSGRTHTALLEAKIQARHTEQALVEAVRSSSEAPSDAS</sequence>
<evidence type="ECO:0000256" key="12">
    <source>
        <dbReference type="PROSITE-ProRule" id="PRU00560"/>
    </source>
</evidence>
<evidence type="ECO:0000256" key="8">
    <source>
        <dbReference type="ARBA" id="ARBA00034617"/>
    </source>
</evidence>
<dbReference type="Gene3D" id="1.10.486.10">
    <property type="entry name" value="PCRA, domain 4"/>
    <property type="match status" value="1"/>
</dbReference>